<protein>
    <submittedName>
        <fullName evidence="2">Methyltransferase</fullName>
    </submittedName>
</protein>
<dbReference type="PANTHER" id="PTHR47739:SF1">
    <property type="entry name" value="TRNA1(VAL) (ADENINE(37)-N6)-METHYLTRANSFERASE"/>
    <property type="match status" value="1"/>
</dbReference>
<dbReference type="RefSeq" id="WP_037909820.1">
    <property type="nucleotide sequence ID" value="NZ_JEMU01000013.1"/>
</dbReference>
<dbReference type="InterPro" id="IPR041698">
    <property type="entry name" value="Methyltransf_25"/>
</dbReference>
<name>A0A061SN05_9RHOB</name>
<dbReference type="InterPro" id="IPR002052">
    <property type="entry name" value="DNA_methylase_N6_adenine_CS"/>
</dbReference>
<dbReference type="Pfam" id="PF13649">
    <property type="entry name" value="Methyltransf_25"/>
    <property type="match status" value="1"/>
</dbReference>
<keyword evidence="2" id="KW-0489">Methyltransferase</keyword>
<feature type="domain" description="Methyltransferase" evidence="1">
    <location>
        <begin position="49"/>
        <end position="118"/>
    </location>
</feature>
<keyword evidence="3" id="KW-1185">Reference proteome</keyword>
<evidence type="ECO:0000313" key="2">
    <source>
        <dbReference type="EMBL" id="KAJ02207.1"/>
    </source>
</evidence>
<gene>
    <name evidence="2" type="ORF">PM02_14660</name>
</gene>
<dbReference type="EMBL" id="JEMU01000013">
    <property type="protein sequence ID" value="KAJ02207.1"/>
    <property type="molecule type" value="Genomic_DNA"/>
</dbReference>
<sequence>MTGFCDNELTCDAFLGGSLHLYQPRHGYRAGVDPVLLASSVPAQAGQSVLELGCGVGAAILCLGARVPALRLTGIEREPAFAELALRNGGDALEVVTADLREMPLHLRQRQFDHVLANPPYFDRAASVASDDPARESAHGEDTPLAQWVKTASKRLAPKGQAHFIHRVERLPDLLRAMPHDLGSVEVLPLTARAGRDPDRVIVRARKNGRAAFRLHAAKIMHEGAHHDQDGKRYTPEIDDVLRNGAALRF</sequence>
<accession>A0A061SN05</accession>
<evidence type="ECO:0000259" key="1">
    <source>
        <dbReference type="Pfam" id="PF13649"/>
    </source>
</evidence>
<dbReference type="eggNOG" id="COG4123">
    <property type="taxonomic scope" value="Bacteria"/>
</dbReference>
<proteinExistence type="predicted"/>
<organism evidence="2 3">
    <name type="scientific">Sulfitobacter mediterraneus</name>
    <dbReference type="NCBI Taxonomy" id="83219"/>
    <lineage>
        <taxon>Bacteria</taxon>
        <taxon>Pseudomonadati</taxon>
        <taxon>Pseudomonadota</taxon>
        <taxon>Alphaproteobacteria</taxon>
        <taxon>Rhodobacterales</taxon>
        <taxon>Roseobacteraceae</taxon>
        <taxon>Sulfitobacter</taxon>
    </lineage>
</organism>
<keyword evidence="2" id="KW-0808">Transferase</keyword>
<dbReference type="PANTHER" id="PTHR47739">
    <property type="entry name" value="TRNA1(VAL) (ADENINE(37)-N6)-METHYLTRANSFERASE"/>
    <property type="match status" value="1"/>
</dbReference>
<dbReference type="InterPro" id="IPR050210">
    <property type="entry name" value="tRNA_Adenine-N(6)_MTase"/>
</dbReference>
<dbReference type="InterPro" id="IPR029063">
    <property type="entry name" value="SAM-dependent_MTases_sf"/>
</dbReference>
<dbReference type="CDD" id="cd02440">
    <property type="entry name" value="AdoMet_MTases"/>
    <property type="match status" value="1"/>
</dbReference>
<reference evidence="2 3" key="1">
    <citation type="journal article" date="2014" name="Genome Announc.">
        <title>Draft Genome Sequences of Two Isolates of the Roseobacter Group, Sulfitobacter sp. Strains 3SOLIMAR09 and 1FIGIMAR09, from Harbors of Mallorca Island (Mediterranean Sea).</title>
        <authorList>
            <person name="Mas-Llado M."/>
            <person name="Pina-Villalonga J.M."/>
            <person name="Brunet-Galmes I."/>
            <person name="Nogales B."/>
            <person name="Bosch R."/>
        </authorList>
    </citation>
    <scope>NUCLEOTIDE SEQUENCE [LARGE SCALE GENOMIC DNA]</scope>
    <source>
        <strain evidence="2 3">1FIGIMAR09</strain>
    </source>
</reference>
<dbReference type="STRING" id="83219.PM02_14660"/>
<comment type="caution">
    <text evidence="2">The sequence shown here is derived from an EMBL/GenBank/DDBJ whole genome shotgun (WGS) entry which is preliminary data.</text>
</comment>
<dbReference type="Gene3D" id="3.40.50.150">
    <property type="entry name" value="Vaccinia Virus protein VP39"/>
    <property type="match status" value="1"/>
</dbReference>
<dbReference type="Proteomes" id="UP000027337">
    <property type="component" value="Unassembled WGS sequence"/>
</dbReference>
<dbReference type="AlphaFoldDB" id="A0A061SN05"/>
<dbReference type="GO" id="GO:0032259">
    <property type="term" value="P:methylation"/>
    <property type="evidence" value="ECO:0007669"/>
    <property type="project" value="UniProtKB-KW"/>
</dbReference>
<dbReference type="SUPFAM" id="SSF53335">
    <property type="entry name" value="S-adenosyl-L-methionine-dependent methyltransferases"/>
    <property type="match status" value="1"/>
</dbReference>
<evidence type="ECO:0000313" key="3">
    <source>
        <dbReference type="Proteomes" id="UP000027337"/>
    </source>
</evidence>
<dbReference type="PROSITE" id="PS00092">
    <property type="entry name" value="N6_MTASE"/>
    <property type="match status" value="1"/>
</dbReference>
<dbReference type="GO" id="GO:0008168">
    <property type="term" value="F:methyltransferase activity"/>
    <property type="evidence" value="ECO:0007669"/>
    <property type="project" value="UniProtKB-KW"/>
</dbReference>
<dbReference type="GO" id="GO:0003676">
    <property type="term" value="F:nucleic acid binding"/>
    <property type="evidence" value="ECO:0007669"/>
    <property type="project" value="InterPro"/>
</dbReference>